<name>A0A8A1MGN9_AJECA</name>
<evidence type="ECO:0000313" key="2">
    <source>
        <dbReference type="Proteomes" id="UP000663671"/>
    </source>
</evidence>
<proteinExistence type="predicted"/>
<dbReference type="AlphaFoldDB" id="A0A8A1MGN9"/>
<sequence>MEQQPQVLTGLWLFTEVPRIAGSVAGKPVHFLTYAGCYKIDAGLSPFRANPWPPSIRPPITNPVTCGSNANPSAFIPIRPSSSRPCRAASENHSWEARYRIRDILASASSVKRQKIGWLLLHLPSLYPHITVRPFIPTPVDYYARRQLRPFIPSPVDHYARSSLRPSSITPENC</sequence>
<protein>
    <submittedName>
        <fullName evidence="1">Uncharacterized protein</fullName>
    </submittedName>
</protein>
<dbReference type="EMBL" id="CP069114">
    <property type="protein sequence ID" value="QSS63833.1"/>
    <property type="molecule type" value="Genomic_DNA"/>
</dbReference>
<dbReference type="VEuPathDB" id="FungiDB:I7I51_00893"/>
<dbReference type="OrthoDB" id="10617415at2759"/>
<evidence type="ECO:0000313" key="1">
    <source>
        <dbReference type="EMBL" id="QSS63833.1"/>
    </source>
</evidence>
<organism evidence="1 2">
    <name type="scientific">Ajellomyces capsulatus</name>
    <name type="common">Darling's disease fungus</name>
    <name type="synonym">Histoplasma capsulatum</name>
    <dbReference type="NCBI Taxonomy" id="5037"/>
    <lineage>
        <taxon>Eukaryota</taxon>
        <taxon>Fungi</taxon>
        <taxon>Dikarya</taxon>
        <taxon>Ascomycota</taxon>
        <taxon>Pezizomycotina</taxon>
        <taxon>Eurotiomycetes</taxon>
        <taxon>Eurotiomycetidae</taxon>
        <taxon>Onygenales</taxon>
        <taxon>Ajellomycetaceae</taxon>
        <taxon>Histoplasma</taxon>
    </lineage>
</organism>
<accession>A0A8A1MGN9</accession>
<reference evidence="1" key="1">
    <citation type="submission" date="2021-01" db="EMBL/GenBank/DDBJ databases">
        <title>Chromosome-level genome assembly of a human fungal pathogen reveals clustering of transcriptionally co-regulated genes.</title>
        <authorList>
            <person name="Voorhies M."/>
            <person name="Cohen S."/>
            <person name="Shea T.P."/>
            <person name="Petrus S."/>
            <person name="Munoz J.F."/>
            <person name="Poplawski S."/>
            <person name="Goldman W.E."/>
            <person name="Michael T."/>
            <person name="Cuomo C.A."/>
            <person name="Sil A."/>
            <person name="Beyhan S."/>
        </authorList>
    </citation>
    <scope>NUCLEOTIDE SEQUENCE</scope>
    <source>
        <strain evidence="1">WU24</strain>
    </source>
</reference>
<dbReference type="Proteomes" id="UP000663671">
    <property type="component" value="Chromosome 1"/>
</dbReference>
<gene>
    <name evidence="1" type="ORF">I7I51_00893</name>
</gene>